<accession>A0A6J6GL75</accession>
<dbReference type="AlphaFoldDB" id="A0A6J6GL75"/>
<feature type="transmembrane region" description="Helical" evidence="1">
    <location>
        <begin position="20"/>
        <end position="45"/>
    </location>
</feature>
<dbReference type="EMBL" id="CAEZUD010000092">
    <property type="protein sequence ID" value="CAB4599635.1"/>
    <property type="molecule type" value="Genomic_DNA"/>
</dbReference>
<dbReference type="EMBL" id="CAFBNS010000104">
    <property type="protein sequence ID" value="CAB4962763.1"/>
    <property type="molecule type" value="Genomic_DNA"/>
</dbReference>
<proteinExistence type="predicted"/>
<evidence type="ECO:0000313" key="2">
    <source>
        <dbReference type="EMBL" id="CAB4599635.1"/>
    </source>
</evidence>
<reference evidence="2" key="1">
    <citation type="submission" date="2020-05" db="EMBL/GenBank/DDBJ databases">
        <authorList>
            <person name="Chiriac C."/>
            <person name="Salcher M."/>
            <person name="Ghai R."/>
            <person name="Kavagutti S V."/>
        </authorList>
    </citation>
    <scope>NUCLEOTIDE SEQUENCE</scope>
</reference>
<organism evidence="2">
    <name type="scientific">freshwater metagenome</name>
    <dbReference type="NCBI Taxonomy" id="449393"/>
    <lineage>
        <taxon>unclassified sequences</taxon>
        <taxon>metagenomes</taxon>
        <taxon>ecological metagenomes</taxon>
    </lineage>
</organism>
<gene>
    <name evidence="2" type="ORF">UFOPK1778_01180</name>
    <name evidence="3" type="ORF">UFOPK3874_00640</name>
</gene>
<name>A0A6J6GL75_9ZZZZ</name>
<keyword evidence="1" id="KW-1133">Transmembrane helix</keyword>
<keyword evidence="1" id="KW-0812">Transmembrane</keyword>
<protein>
    <submittedName>
        <fullName evidence="2">Unannotated protein</fullName>
    </submittedName>
</protein>
<keyword evidence="1" id="KW-0472">Membrane</keyword>
<sequence>MGPIGPTSPLAPADDVPLEIAAPLPFFIVLLSLTVVPAGPAGPFIEIGSGQRFFAFGP</sequence>
<evidence type="ECO:0000313" key="3">
    <source>
        <dbReference type="EMBL" id="CAB4962763.1"/>
    </source>
</evidence>
<evidence type="ECO:0000256" key="1">
    <source>
        <dbReference type="SAM" id="Phobius"/>
    </source>
</evidence>